<keyword evidence="1 5" id="KW-0963">Cytoplasm</keyword>
<dbReference type="GO" id="GO:0032153">
    <property type="term" value="C:cell division site"/>
    <property type="evidence" value="ECO:0007669"/>
    <property type="project" value="TreeGrafter"/>
</dbReference>
<reference evidence="6 7" key="1">
    <citation type="journal article" date="2011" name="Front. Microbiol.">
        <title>Genomic signatures of strain selection and enhancement in Bacillus atrophaeus var. globigii, a historical biowarfare simulant.</title>
        <authorList>
            <person name="Gibbons H.S."/>
            <person name="Broomall S.M."/>
            <person name="McNew L.A."/>
            <person name="Daligault H."/>
            <person name="Chapman C."/>
            <person name="Bruce D."/>
            <person name="Karavis M."/>
            <person name="Krepps M."/>
            <person name="McGregor P.A."/>
            <person name="Hong C."/>
            <person name="Park K.H."/>
            <person name="Akmal A."/>
            <person name="Feldman A."/>
            <person name="Lin J.S."/>
            <person name="Chang W.E."/>
            <person name="Higgs B.W."/>
            <person name="Demirev P."/>
            <person name="Lindquist J."/>
            <person name="Liem A."/>
            <person name="Fochler E."/>
            <person name="Read T.D."/>
            <person name="Tapia R."/>
            <person name="Johnson S."/>
            <person name="Bishop-Lilly K.A."/>
            <person name="Detter C."/>
            <person name="Han C."/>
            <person name="Sozhamannan S."/>
            <person name="Rosenzweig C.N."/>
            <person name="Skowronski E.W."/>
        </authorList>
    </citation>
    <scope>NUCLEOTIDE SEQUENCE [LARGE SCALE GENOMIC DNA]</scope>
    <source>
        <strain evidence="6 7">CL-SP19</strain>
    </source>
</reference>
<dbReference type="OrthoDB" id="5294622at2"/>
<keyword evidence="4 5" id="KW-0131">Cell cycle</keyword>
<evidence type="ECO:0000313" key="7">
    <source>
        <dbReference type="Proteomes" id="UP000287908"/>
    </source>
</evidence>
<dbReference type="HAMAP" id="MF_01092">
    <property type="entry name" value="ZapD"/>
    <property type="match status" value="1"/>
</dbReference>
<dbReference type="GO" id="GO:0005737">
    <property type="term" value="C:cytoplasm"/>
    <property type="evidence" value="ECO:0007669"/>
    <property type="project" value="UniProtKB-SubCell"/>
</dbReference>
<name>A0A432ZET6_9GAMM</name>
<keyword evidence="7" id="KW-1185">Reference proteome</keyword>
<dbReference type="PANTHER" id="PTHR39455">
    <property type="entry name" value="CELL DIVISION PROTEIN ZAPD"/>
    <property type="match status" value="1"/>
</dbReference>
<dbReference type="GO" id="GO:0043093">
    <property type="term" value="P:FtsZ-dependent cytokinesis"/>
    <property type="evidence" value="ECO:0007669"/>
    <property type="project" value="UniProtKB-UniRule"/>
</dbReference>
<dbReference type="GO" id="GO:0000917">
    <property type="term" value="P:division septum assembly"/>
    <property type="evidence" value="ECO:0007669"/>
    <property type="project" value="UniProtKB-KW"/>
</dbReference>
<comment type="similarity">
    <text evidence="5">Belongs to the ZapD family.</text>
</comment>
<sequence>MSSASQSVIYEYPLQERFRTYLRLEHSFKQLQSTLAIAEDQSHDWQQTIEPRYEAFFNALFACQELVERSDIRTELSKDLEQQRVSMKQWEKHPQIDQTALQGALRSIVHASESLQQLPAELRQLKADRFLASIRTRLAQPGISGLFELPQLQLWLNQPVADAMHQCQQWYQSLQPLAAAIELQLELTRQQSEFTSTTAKNGFWQESCEPLAMLRIKVPNSAGCYPVVSGHRQRFTIRFMQLPTDNDEQTDASSDDLSVAIARCQLL</sequence>
<keyword evidence="3 5" id="KW-0717">Septation</keyword>
<dbReference type="Pfam" id="PF07072">
    <property type="entry name" value="ZapD"/>
    <property type="match status" value="1"/>
</dbReference>
<accession>A0A432ZET6</accession>
<organism evidence="6 7">
    <name type="scientific">Idiomarina seosinensis</name>
    <dbReference type="NCBI Taxonomy" id="281739"/>
    <lineage>
        <taxon>Bacteria</taxon>
        <taxon>Pseudomonadati</taxon>
        <taxon>Pseudomonadota</taxon>
        <taxon>Gammaproteobacteria</taxon>
        <taxon>Alteromonadales</taxon>
        <taxon>Idiomarinaceae</taxon>
        <taxon>Idiomarina</taxon>
    </lineage>
</organism>
<dbReference type="SUPFAM" id="SSF160950">
    <property type="entry name" value="YacF-like"/>
    <property type="match status" value="1"/>
</dbReference>
<protein>
    <recommendedName>
        <fullName evidence="5">Cell division protein ZapD</fullName>
    </recommendedName>
    <alternativeName>
        <fullName evidence="5">Z ring-associated protein D</fullName>
    </alternativeName>
</protein>
<comment type="function">
    <text evidence="5">Cell division factor that enhances FtsZ-ring assembly. Directly interacts with FtsZ and promotes bundling of FtsZ protofilaments, with a reduction in FtsZ GTPase activity.</text>
</comment>
<dbReference type="Gene3D" id="2.60.440.10">
    <property type="entry name" value="YacF-like domains"/>
    <property type="match status" value="1"/>
</dbReference>
<evidence type="ECO:0000256" key="1">
    <source>
        <dbReference type="ARBA" id="ARBA00022490"/>
    </source>
</evidence>
<dbReference type="InterPro" id="IPR027462">
    <property type="entry name" value="ZapD_C"/>
</dbReference>
<comment type="subunit">
    <text evidence="5">Interacts with FtsZ.</text>
</comment>
<dbReference type="Proteomes" id="UP000287908">
    <property type="component" value="Unassembled WGS sequence"/>
</dbReference>
<evidence type="ECO:0000256" key="5">
    <source>
        <dbReference type="HAMAP-Rule" id="MF_01092"/>
    </source>
</evidence>
<dbReference type="PANTHER" id="PTHR39455:SF1">
    <property type="entry name" value="CELL DIVISION PROTEIN ZAPD"/>
    <property type="match status" value="1"/>
</dbReference>
<comment type="subcellular location">
    <subcellularLocation>
        <location evidence="5">Cytoplasm</location>
    </subcellularLocation>
    <text evidence="5">Localizes to mid-cell in an FtsZ-dependent manner.</text>
</comment>
<dbReference type="InterPro" id="IPR036268">
    <property type="entry name" value="ZapD_sf"/>
</dbReference>
<dbReference type="NCBIfam" id="NF003655">
    <property type="entry name" value="PRK05287.1-3"/>
    <property type="match status" value="1"/>
</dbReference>
<evidence type="ECO:0000313" key="6">
    <source>
        <dbReference type="EMBL" id="RUO75872.1"/>
    </source>
</evidence>
<evidence type="ECO:0000256" key="4">
    <source>
        <dbReference type="ARBA" id="ARBA00023306"/>
    </source>
</evidence>
<keyword evidence="2 5" id="KW-0132">Cell division</keyword>
<dbReference type="RefSeq" id="WP_126784599.1">
    <property type="nucleotide sequence ID" value="NZ_PIQF01000002.1"/>
</dbReference>
<evidence type="ECO:0000256" key="3">
    <source>
        <dbReference type="ARBA" id="ARBA00023210"/>
    </source>
</evidence>
<proteinExistence type="inferred from homology"/>
<comment type="caution">
    <text evidence="6">The sequence shown here is derived from an EMBL/GenBank/DDBJ whole genome shotgun (WGS) entry which is preliminary data.</text>
</comment>
<evidence type="ECO:0000256" key="2">
    <source>
        <dbReference type="ARBA" id="ARBA00022618"/>
    </source>
</evidence>
<dbReference type="Gene3D" id="1.10.3900.10">
    <property type="entry name" value="YacF-like"/>
    <property type="match status" value="1"/>
</dbReference>
<gene>
    <name evidence="5" type="primary">zapD</name>
    <name evidence="6" type="ORF">CWI81_07015</name>
</gene>
<dbReference type="InterPro" id="IPR009777">
    <property type="entry name" value="ZapD"/>
</dbReference>
<dbReference type="EMBL" id="PIQF01000002">
    <property type="protein sequence ID" value="RUO75872.1"/>
    <property type="molecule type" value="Genomic_DNA"/>
</dbReference>
<dbReference type="AlphaFoldDB" id="A0A432ZET6"/>